<protein>
    <submittedName>
        <fullName evidence="2">Uncharacterized protein</fullName>
    </submittedName>
</protein>
<dbReference type="EMBL" id="BDIP01004028">
    <property type="protein sequence ID" value="GIQ88388.1"/>
    <property type="molecule type" value="Genomic_DNA"/>
</dbReference>
<sequence length="155" mass="17120">RTVFTAKDLGIESDGKKPDFGIDGMWLYYSLGSIAVFCYLVCVVLFFMKGMFYRDDLDSLLSNYFTTGFCLTVVCALRYLNTRQLKFISRSIITKDIAASTDVTSETRYLDMACGRGLMLCGVGKWLKDAQDAKGLSPSVPPVVGADIFSGLIQV</sequence>
<feature type="transmembrane region" description="Helical" evidence="1">
    <location>
        <begin position="60"/>
        <end position="80"/>
    </location>
</feature>
<keyword evidence="1" id="KW-0472">Membrane</keyword>
<evidence type="ECO:0000256" key="1">
    <source>
        <dbReference type="SAM" id="Phobius"/>
    </source>
</evidence>
<evidence type="ECO:0000313" key="3">
    <source>
        <dbReference type="Proteomes" id="UP000265618"/>
    </source>
</evidence>
<comment type="caution">
    <text evidence="2">The sequence shown here is derived from an EMBL/GenBank/DDBJ whole genome shotgun (WGS) entry which is preliminary data.</text>
</comment>
<evidence type="ECO:0000313" key="2">
    <source>
        <dbReference type="EMBL" id="GIQ88388.1"/>
    </source>
</evidence>
<feature type="non-terminal residue" evidence="2">
    <location>
        <position position="1"/>
    </location>
</feature>
<dbReference type="AlphaFoldDB" id="A0A9K3D6U7"/>
<keyword evidence="1" id="KW-1133">Transmembrane helix</keyword>
<keyword evidence="1" id="KW-0812">Transmembrane</keyword>
<keyword evidence="3" id="KW-1185">Reference proteome</keyword>
<accession>A0A9K3D6U7</accession>
<feature type="transmembrane region" description="Helical" evidence="1">
    <location>
        <begin position="26"/>
        <end position="48"/>
    </location>
</feature>
<proteinExistence type="predicted"/>
<organism evidence="2 3">
    <name type="scientific">Kipferlia bialata</name>
    <dbReference type="NCBI Taxonomy" id="797122"/>
    <lineage>
        <taxon>Eukaryota</taxon>
        <taxon>Metamonada</taxon>
        <taxon>Carpediemonas-like organisms</taxon>
        <taxon>Kipferlia</taxon>
    </lineage>
</organism>
<gene>
    <name evidence="2" type="ORF">KIPB_010629</name>
</gene>
<reference evidence="2 3" key="1">
    <citation type="journal article" date="2018" name="PLoS ONE">
        <title>The draft genome of Kipferlia bialata reveals reductive genome evolution in fornicate parasites.</title>
        <authorList>
            <person name="Tanifuji G."/>
            <person name="Takabayashi S."/>
            <person name="Kume K."/>
            <person name="Takagi M."/>
            <person name="Nakayama T."/>
            <person name="Kamikawa R."/>
            <person name="Inagaki Y."/>
            <person name="Hashimoto T."/>
        </authorList>
    </citation>
    <scope>NUCLEOTIDE SEQUENCE [LARGE SCALE GENOMIC DNA]</scope>
    <source>
        <strain evidence="2">NY0173</strain>
    </source>
</reference>
<dbReference type="Proteomes" id="UP000265618">
    <property type="component" value="Unassembled WGS sequence"/>
</dbReference>
<name>A0A9K3D6U7_9EUKA</name>